<dbReference type="GO" id="GO:0005385">
    <property type="term" value="F:zinc ion transmembrane transporter activity"/>
    <property type="evidence" value="ECO:0007669"/>
    <property type="project" value="UniProtKB-ARBA"/>
</dbReference>
<dbReference type="GO" id="GO:0010043">
    <property type="term" value="P:response to zinc ion"/>
    <property type="evidence" value="ECO:0007669"/>
    <property type="project" value="TreeGrafter"/>
</dbReference>
<feature type="domain" description="Cation efflux protein cytoplasmic" evidence="16">
    <location>
        <begin position="282"/>
        <end position="356"/>
    </location>
</feature>
<feature type="region of interest" description="Disordered" evidence="13">
    <location>
        <begin position="1"/>
        <end position="24"/>
    </location>
</feature>
<dbReference type="Pfam" id="PF16916">
    <property type="entry name" value="ZT_dimer"/>
    <property type="match status" value="1"/>
</dbReference>
<dbReference type="PANTHER" id="PTHR11562">
    <property type="entry name" value="CATION EFFLUX PROTEIN/ ZINC TRANSPORTER"/>
    <property type="match status" value="1"/>
</dbReference>
<dbReference type="FunFam" id="1.20.1510.10:FF:000002">
    <property type="entry name" value="zinc transporter 3 isoform X1"/>
    <property type="match status" value="1"/>
</dbReference>
<keyword evidence="4 14" id="KW-0812">Transmembrane</keyword>
<dbReference type="GO" id="GO:0030658">
    <property type="term" value="C:transport vesicle membrane"/>
    <property type="evidence" value="ECO:0007669"/>
    <property type="project" value="UniProtKB-SubCell"/>
</dbReference>
<feature type="transmembrane region" description="Helical" evidence="14">
    <location>
        <begin position="113"/>
        <end position="136"/>
    </location>
</feature>
<evidence type="ECO:0000256" key="7">
    <source>
        <dbReference type="ARBA" id="ARBA00022906"/>
    </source>
</evidence>
<evidence type="ECO:0000256" key="8">
    <source>
        <dbReference type="ARBA" id="ARBA00022989"/>
    </source>
</evidence>
<evidence type="ECO:0000259" key="16">
    <source>
        <dbReference type="Pfam" id="PF16916"/>
    </source>
</evidence>
<protein>
    <recommendedName>
        <fullName evidence="19">Zinc transporter 2</fullName>
    </recommendedName>
</protein>
<evidence type="ECO:0000256" key="6">
    <source>
        <dbReference type="ARBA" id="ARBA00022833"/>
    </source>
</evidence>
<accession>A0A815W3T8</accession>
<keyword evidence="3" id="KW-0813">Transport</keyword>
<dbReference type="InterPro" id="IPR050681">
    <property type="entry name" value="CDF/SLC30A"/>
</dbReference>
<feature type="transmembrane region" description="Helical" evidence="14">
    <location>
        <begin position="52"/>
        <end position="71"/>
    </location>
</feature>
<evidence type="ECO:0000256" key="13">
    <source>
        <dbReference type="SAM" id="MobiDB-lite"/>
    </source>
</evidence>
<feature type="transmembrane region" description="Helical" evidence="14">
    <location>
        <begin position="83"/>
        <end position="101"/>
    </location>
</feature>
<name>A0A815W3T8_ADIRI</name>
<dbReference type="InterPro" id="IPR027469">
    <property type="entry name" value="Cation_efflux_TMD_sf"/>
</dbReference>
<organism evidence="17 18">
    <name type="scientific">Adineta ricciae</name>
    <name type="common">Rotifer</name>
    <dbReference type="NCBI Taxonomy" id="249248"/>
    <lineage>
        <taxon>Eukaryota</taxon>
        <taxon>Metazoa</taxon>
        <taxon>Spiralia</taxon>
        <taxon>Gnathifera</taxon>
        <taxon>Rotifera</taxon>
        <taxon>Eurotatoria</taxon>
        <taxon>Bdelloidea</taxon>
        <taxon>Adinetida</taxon>
        <taxon>Adinetidae</taxon>
        <taxon>Adineta</taxon>
    </lineage>
</organism>
<feature type="transmembrane region" description="Helical" evidence="14">
    <location>
        <begin position="156"/>
        <end position="174"/>
    </location>
</feature>
<dbReference type="NCBIfam" id="TIGR01297">
    <property type="entry name" value="CDF"/>
    <property type="match status" value="1"/>
</dbReference>
<evidence type="ECO:0000256" key="4">
    <source>
        <dbReference type="ARBA" id="ARBA00022692"/>
    </source>
</evidence>
<feature type="transmembrane region" description="Helical" evidence="14">
    <location>
        <begin position="220"/>
        <end position="243"/>
    </location>
</feature>
<dbReference type="EMBL" id="CAJNOR010004981">
    <property type="protein sequence ID" value="CAF1538658.1"/>
    <property type="molecule type" value="Genomic_DNA"/>
</dbReference>
<feature type="domain" description="Cation efflux protein transmembrane" evidence="15">
    <location>
        <begin position="53"/>
        <end position="278"/>
    </location>
</feature>
<dbReference type="InterPro" id="IPR058533">
    <property type="entry name" value="Cation_efflux_TM"/>
</dbReference>
<dbReference type="AlphaFoldDB" id="A0A815W3T8"/>
<evidence type="ECO:0000256" key="2">
    <source>
        <dbReference type="ARBA" id="ARBA00008873"/>
    </source>
</evidence>
<comment type="similarity">
    <text evidence="2">Belongs to the cation diffusion facilitator (CDF) transporter (TC 2.A.4) family. SLC30A subfamily.</text>
</comment>
<dbReference type="GO" id="GO:0046872">
    <property type="term" value="F:metal ion binding"/>
    <property type="evidence" value="ECO:0007669"/>
    <property type="project" value="UniProtKB-KW"/>
</dbReference>
<evidence type="ECO:0000256" key="5">
    <source>
        <dbReference type="ARBA" id="ARBA00022723"/>
    </source>
</evidence>
<evidence type="ECO:0000256" key="12">
    <source>
        <dbReference type="ARBA" id="ARBA00048349"/>
    </source>
</evidence>
<dbReference type="PANTHER" id="PTHR11562:SF84">
    <property type="entry name" value="LD05335P"/>
    <property type="match status" value="1"/>
</dbReference>
<keyword evidence="8 14" id="KW-1133">Transmembrane helix</keyword>
<comment type="caution">
    <text evidence="17">The sequence shown here is derived from an EMBL/GenBank/DDBJ whole genome shotgun (WGS) entry which is preliminary data.</text>
</comment>
<sequence>MTSNIEENDAINNNSMGNQKSASNDSTINPQLIDSHCHVQDEAFDHSARNRLVAVLFVCSIFLIIELIGGFLSNSTAVMTDAAHMAIDLGSFLISLTAMYLGTKRPTRKLSYAYARADVLGALISIQAIWIVTTILVYTAVRRCIHQNFEVYANEMITVSALGVLFNIIMYFVLHGNALGKLMPHGHSHDDKYEDIERLNNDISSDVNSNINNNINIRAAMIHIIGDFIQSVGVLIAAILIKINPDYKLADPICTFIFSILVIFTTVTIMREIVIVLMEGVPDGVDYQKIVDDLCAIPGVRNTHSLHVWSLSLNKTALSVHIATDNSEDAMTILNEAQTLLRREHSINRTTIQVELYNKAIINSCDNCRGPGS</sequence>
<evidence type="ECO:0000256" key="10">
    <source>
        <dbReference type="ARBA" id="ARBA00023136"/>
    </source>
</evidence>
<dbReference type="InterPro" id="IPR036837">
    <property type="entry name" value="Cation_efflux_CTD_sf"/>
</dbReference>
<dbReference type="Proteomes" id="UP000663828">
    <property type="component" value="Unassembled WGS sequence"/>
</dbReference>
<evidence type="ECO:0000313" key="17">
    <source>
        <dbReference type="EMBL" id="CAF1538658.1"/>
    </source>
</evidence>
<dbReference type="SUPFAM" id="SSF161111">
    <property type="entry name" value="Cation efflux protein transmembrane domain-like"/>
    <property type="match status" value="1"/>
</dbReference>
<gene>
    <name evidence="17" type="ORF">XAT740_LOCUS42012</name>
</gene>
<evidence type="ECO:0000256" key="14">
    <source>
        <dbReference type="SAM" id="Phobius"/>
    </source>
</evidence>
<keyword evidence="7" id="KW-0864">Zinc transport</keyword>
<evidence type="ECO:0000259" key="15">
    <source>
        <dbReference type="Pfam" id="PF01545"/>
    </source>
</evidence>
<evidence type="ECO:0000256" key="11">
    <source>
        <dbReference type="ARBA" id="ARBA00023329"/>
    </source>
</evidence>
<reference evidence="17" key="1">
    <citation type="submission" date="2021-02" db="EMBL/GenBank/DDBJ databases">
        <authorList>
            <person name="Nowell W R."/>
        </authorList>
    </citation>
    <scope>NUCLEOTIDE SEQUENCE</scope>
</reference>
<evidence type="ECO:0000256" key="3">
    <source>
        <dbReference type="ARBA" id="ARBA00022448"/>
    </source>
</evidence>
<dbReference type="InterPro" id="IPR027470">
    <property type="entry name" value="Cation_efflux_CTD"/>
</dbReference>
<comment type="catalytic activity">
    <reaction evidence="12">
        <text>Zn(2+)(in) + 2 H(+)(out) = Zn(2+)(out) + 2 H(+)(in)</text>
        <dbReference type="Rhea" id="RHEA:72627"/>
        <dbReference type="ChEBI" id="CHEBI:15378"/>
        <dbReference type="ChEBI" id="CHEBI:29105"/>
    </reaction>
</comment>
<dbReference type="Gene3D" id="1.20.1510.10">
    <property type="entry name" value="Cation efflux protein transmembrane domain"/>
    <property type="match status" value="1"/>
</dbReference>
<keyword evidence="9" id="KW-0406">Ion transport</keyword>
<keyword evidence="18" id="KW-1185">Reference proteome</keyword>
<dbReference type="SUPFAM" id="SSF160240">
    <property type="entry name" value="Cation efflux protein cytoplasmic domain-like"/>
    <property type="match status" value="1"/>
</dbReference>
<evidence type="ECO:0008006" key="19">
    <source>
        <dbReference type="Google" id="ProtNLM"/>
    </source>
</evidence>
<keyword evidence="6" id="KW-0862">Zinc</keyword>
<evidence type="ECO:0000313" key="18">
    <source>
        <dbReference type="Proteomes" id="UP000663828"/>
    </source>
</evidence>
<feature type="transmembrane region" description="Helical" evidence="14">
    <location>
        <begin position="249"/>
        <end position="270"/>
    </location>
</feature>
<dbReference type="Pfam" id="PF01545">
    <property type="entry name" value="Cation_efflux"/>
    <property type="match status" value="1"/>
</dbReference>
<keyword evidence="5" id="KW-0479">Metal-binding</keyword>
<comment type="subcellular location">
    <subcellularLocation>
        <location evidence="1">Cytoplasmic vesicle</location>
        <location evidence="1">Secretory vesicle membrane</location>
        <topology evidence="1">Multi-pass membrane protein</topology>
    </subcellularLocation>
</comment>
<dbReference type="GO" id="GO:0005886">
    <property type="term" value="C:plasma membrane"/>
    <property type="evidence" value="ECO:0007669"/>
    <property type="project" value="TreeGrafter"/>
</dbReference>
<keyword evidence="11" id="KW-0968">Cytoplasmic vesicle</keyword>
<evidence type="ECO:0000256" key="1">
    <source>
        <dbReference type="ARBA" id="ARBA00004638"/>
    </source>
</evidence>
<proteinExistence type="inferred from homology"/>
<dbReference type="InterPro" id="IPR002524">
    <property type="entry name" value="Cation_efflux"/>
</dbReference>
<evidence type="ECO:0000256" key="9">
    <source>
        <dbReference type="ARBA" id="ARBA00023065"/>
    </source>
</evidence>
<keyword evidence="10 14" id="KW-0472">Membrane</keyword>